<keyword evidence="8 15" id="KW-0547">Nucleotide-binding</keyword>
<dbReference type="InterPro" id="IPR029033">
    <property type="entry name" value="His_PPase_superfam"/>
</dbReference>
<proteinExistence type="inferred from homology"/>
<reference evidence="18 19" key="1">
    <citation type="submission" date="2017-09" db="EMBL/GenBank/DDBJ databases">
        <title>Depth-based differentiation of microbial function through sediment-hosted aquifers and enrichment of novel symbionts in the deep terrestrial subsurface.</title>
        <authorList>
            <person name="Probst A.J."/>
            <person name="Ladd B."/>
            <person name="Jarett J.K."/>
            <person name="Geller-Mcgrath D.E."/>
            <person name="Sieber C.M."/>
            <person name="Emerson J.B."/>
            <person name="Anantharaman K."/>
            <person name="Thomas B.C."/>
            <person name="Malmstrom R."/>
            <person name="Stieglmeier M."/>
            <person name="Klingl A."/>
            <person name="Woyke T."/>
            <person name="Ryan C.M."/>
            <person name="Banfield J.F."/>
        </authorList>
    </citation>
    <scope>NUCLEOTIDE SEQUENCE [LARGE SCALE GENOMIC DNA]</scope>
    <source>
        <strain evidence="18">CG23_combo_of_CG06-09_8_20_14_all_37_13</strain>
    </source>
</reference>
<comment type="domain">
    <text evidence="15">IleRS has two distinct active sites: one for aminoacylation and one for editing. The misactivated valine is translocated from the active site to the editing site, which sterically excludes the correctly activated isoleucine. The single editing site contains two valyl binding pockets, one specific for each substrate (Val-AMP or Val-tRNA(Ile)).</text>
</comment>
<evidence type="ECO:0000256" key="9">
    <source>
        <dbReference type="ARBA" id="ARBA00022833"/>
    </source>
</evidence>
<dbReference type="SUPFAM" id="SSF52374">
    <property type="entry name" value="Nucleotidylyl transferase"/>
    <property type="match status" value="1"/>
</dbReference>
<dbReference type="SUPFAM" id="SSF53254">
    <property type="entry name" value="Phosphoglycerate mutase-like"/>
    <property type="match status" value="1"/>
</dbReference>
<dbReference type="GO" id="GO:0002161">
    <property type="term" value="F:aminoacyl-tRNA deacylase activity"/>
    <property type="evidence" value="ECO:0007669"/>
    <property type="project" value="InterPro"/>
</dbReference>
<evidence type="ECO:0000256" key="3">
    <source>
        <dbReference type="ARBA" id="ARBA00007078"/>
    </source>
</evidence>
<evidence type="ECO:0000256" key="10">
    <source>
        <dbReference type="ARBA" id="ARBA00022840"/>
    </source>
</evidence>
<dbReference type="SUPFAM" id="SSF47323">
    <property type="entry name" value="Anticodon-binding domain of a subclass of class I aminoacyl-tRNA synthetases"/>
    <property type="match status" value="1"/>
</dbReference>
<dbReference type="SUPFAM" id="SSF50677">
    <property type="entry name" value="ValRS/IleRS/LeuRS editing domain"/>
    <property type="match status" value="1"/>
</dbReference>
<dbReference type="PANTHER" id="PTHR42780:SF1">
    <property type="entry name" value="ISOLEUCINE--TRNA LIGASE, CYTOPLASMIC"/>
    <property type="match status" value="1"/>
</dbReference>
<keyword evidence="11 15" id="KW-0648">Protein biosynthesis</keyword>
<dbReference type="GO" id="GO:0005524">
    <property type="term" value="F:ATP binding"/>
    <property type="evidence" value="ECO:0007669"/>
    <property type="project" value="UniProtKB-UniRule"/>
</dbReference>
<dbReference type="GO" id="GO:0000049">
    <property type="term" value="F:tRNA binding"/>
    <property type="evidence" value="ECO:0007669"/>
    <property type="project" value="InterPro"/>
</dbReference>
<dbReference type="InterPro" id="IPR001412">
    <property type="entry name" value="aa-tRNA-synth_I_CS"/>
</dbReference>
<evidence type="ECO:0000256" key="7">
    <source>
        <dbReference type="ARBA" id="ARBA00022723"/>
    </source>
</evidence>
<evidence type="ECO:0000256" key="6">
    <source>
        <dbReference type="ARBA" id="ARBA00022598"/>
    </source>
</evidence>
<dbReference type="GO" id="GO:0005737">
    <property type="term" value="C:cytoplasm"/>
    <property type="evidence" value="ECO:0007669"/>
    <property type="project" value="UniProtKB-SubCell"/>
</dbReference>
<keyword evidence="10 15" id="KW-0067">ATP-binding</keyword>
<evidence type="ECO:0000259" key="16">
    <source>
        <dbReference type="Pfam" id="PF00133"/>
    </source>
</evidence>
<evidence type="ECO:0000259" key="17">
    <source>
        <dbReference type="Pfam" id="PF08264"/>
    </source>
</evidence>
<keyword evidence="5 15" id="KW-0963">Cytoplasm</keyword>
<dbReference type="InterPro" id="IPR002301">
    <property type="entry name" value="Ile-tRNA-ligase"/>
</dbReference>
<dbReference type="Proteomes" id="UP000231480">
    <property type="component" value="Unassembled WGS sequence"/>
</dbReference>
<feature type="domain" description="Aminoacyl-tRNA synthetase class Ia" evidence="16">
    <location>
        <begin position="10"/>
        <end position="476"/>
    </location>
</feature>
<accession>A0A2G9YE63</accession>
<comment type="cofactor">
    <cofactor evidence="1 15">
        <name>Zn(2+)</name>
        <dbReference type="ChEBI" id="CHEBI:29105"/>
    </cofactor>
</comment>
<dbReference type="FunFam" id="3.40.50.620:FF:000063">
    <property type="entry name" value="Isoleucine--tRNA ligase"/>
    <property type="match status" value="1"/>
</dbReference>
<protein>
    <recommendedName>
        <fullName evidence="15">Isoleucine--tRNA ligase</fullName>
        <ecNumber evidence="15">6.1.1.5</ecNumber>
    </recommendedName>
    <alternativeName>
        <fullName evidence="15">Isoleucyl-tRNA synthetase</fullName>
        <shortName evidence="15">IleRS</shortName>
    </alternativeName>
</protein>
<dbReference type="InterPro" id="IPR002300">
    <property type="entry name" value="aa-tRNA-synth_Ia"/>
</dbReference>
<evidence type="ECO:0000256" key="11">
    <source>
        <dbReference type="ARBA" id="ARBA00022917"/>
    </source>
</evidence>
<evidence type="ECO:0000256" key="14">
    <source>
        <dbReference type="ARBA" id="ARBA00048359"/>
    </source>
</evidence>
<evidence type="ECO:0000313" key="19">
    <source>
        <dbReference type="Proteomes" id="UP000231480"/>
    </source>
</evidence>
<evidence type="ECO:0000256" key="5">
    <source>
        <dbReference type="ARBA" id="ARBA00022490"/>
    </source>
</evidence>
<keyword evidence="9 15" id="KW-0862">Zinc</keyword>
<feature type="domain" description="Methionyl/Valyl/Leucyl/Isoleucyl-tRNA synthetase anticodon-binding" evidence="17">
    <location>
        <begin position="873"/>
        <end position="1019"/>
    </location>
</feature>
<name>A0A2G9YE63_9BACT</name>
<dbReference type="InterPro" id="IPR013078">
    <property type="entry name" value="His_Pase_superF_clade-1"/>
</dbReference>
<dbReference type="AlphaFoldDB" id="A0A2G9YE63"/>
<evidence type="ECO:0000256" key="8">
    <source>
        <dbReference type="ARBA" id="ARBA00022741"/>
    </source>
</evidence>
<dbReference type="Pfam" id="PF00133">
    <property type="entry name" value="tRNA-synt_1"/>
    <property type="match status" value="2"/>
</dbReference>
<dbReference type="PANTHER" id="PTHR42780">
    <property type="entry name" value="SOLEUCYL-TRNA SYNTHETASE"/>
    <property type="match status" value="1"/>
</dbReference>
<evidence type="ECO:0000313" key="18">
    <source>
        <dbReference type="EMBL" id="PIP16821.1"/>
    </source>
</evidence>
<comment type="function">
    <text evidence="13 15">Catalyzes the attachment of isoleucine to tRNA(Ile). As IleRS can inadvertently accommodate and process structurally similar amino acids such as valine, to avoid such errors it has two additional distinct tRNA(Ile)-dependent editing activities. One activity is designated as 'pretransfer' editing and involves the hydrolysis of activated Val-AMP. The other activity is designated 'posttransfer' editing and involves deacylation of mischarged Val-tRNA(Ile).</text>
</comment>
<keyword evidence="12 15" id="KW-0030">Aminoacyl-tRNA synthetase</keyword>
<dbReference type="PROSITE" id="PS00178">
    <property type="entry name" value="AA_TRNA_LIGASE_I"/>
    <property type="match status" value="1"/>
</dbReference>
<dbReference type="InterPro" id="IPR014729">
    <property type="entry name" value="Rossmann-like_a/b/a_fold"/>
</dbReference>
<comment type="subunit">
    <text evidence="4 15">Monomer.</text>
</comment>
<evidence type="ECO:0000256" key="1">
    <source>
        <dbReference type="ARBA" id="ARBA00001947"/>
    </source>
</evidence>
<comment type="subcellular location">
    <subcellularLocation>
        <location evidence="2 15">Cytoplasm</location>
    </subcellularLocation>
</comment>
<dbReference type="HAMAP" id="MF_02003">
    <property type="entry name" value="Ile_tRNA_synth_type2"/>
    <property type="match status" value="1"/>
</dbReference>
<dbReference type="PRINTS" id="PR00984">
    <property type="entry name" value="TRNASYNTHILE"/>
</dbReference>
<evidence type="ECO:0000256" key="4">
    <source>
        <dbReference type="ARBA" id="ARBA00011245"/>
    </source>
</evidence>
<dbReference type="InterPro" id="IPR023586">
    <property type="entry name" value="Ile-tRNA-ligase_type2"/>
</dbReference>
<dbReference type="InterPro" id="IPR009008">
    <property type="entry name" value="Val/Leu/Ile-tRNA-synth_edit"/>
</dbReference>
<organism evidence="18 19">
    <name type="scientific">Candidatus Portnoybacteria bacterium CG23_combo_of_CG06-09_8_20_14_all_37_13</name>
    <dbReference type="NCBI Taxonomy" id="1974819"/>
    <lineage>
        <taxon>Bacteria</taxon>
        <taxon>Candidatus Portnoyibacteriota</taxon>
    </lineage>
</organism>
<dbReference type="Gene3D" id="3.90.740.10">
    <property type="entry name" value="Valyl/Leucyl/Isoleucyl-tRNA synthetase, editing domain"/>
    <property type="match status" value="1"/>
</dbReference>
<dbReference type="Pfam" id="PF19302">
    <property type="entry name" value="DUF5915"/>
    <property type="match status" value="1"/>
</dbReference>
<feature type="domain" description="Aminoacyl-tRNA synthetase class Ia" evidence="16">
    <location>
        <begin position="686"/>
        <end position="826"/>
    </location>
</feature>
<evidence type="ECO:0000256" key="15">
    <source>
        <dbReference type="HAMAP-Rule" id="MF_02003"/>
    </source>
</evidence>
<dbReference type="GO" id="GO:0008270">
    <property type="term" value="F:zinc ion binding"/>
    <property type="evidence" value="ECO:0007669"/>
    <property type="project" value="UniProtKB-UniRule"/>
</dbReference>
<keyword evidence="6 15" id="KW-0436">Ligase</keyword>
<comment type="caution">
    <text evidence="18">The sequence shown here is derived from an EMBL/GenBank/DDBJ whole genome shotgun (WGS) entry which is preliminary data.</text>
</comment>
<comment type="similarity">
    <text evidence="3 15">Belongs to the class-I aminoacyl-tRNA synthetase family. IleS type 2 subfamily.</text>
</comment>
<feature type="short sequence motif" description="'KMSKS' region" evidence="15">
    <location>
        <begin position="790"/>
        <end position="794"/>
    </location>
</feature>
<dbReference type="GO" id="GO:0006428">
    <property type="term" value="P:isoleucyl-tRNA aminoacylation"/>
    <property type="evidence" value="ECO:0007669"/>
    <property type="project" value="UniProtKB-UniRule"/>
</dbReference>
<gene>
    <name evidence="15" type="primary">ileS</name>
    <name evidence="18" type="ORF">COX44_03345</name>
</gene>
<dbReference type="InterPro" id="IPR013155">
    <property type="entry name" value="M/V/L/I-tRNA-synth_anticd-bd"/>
</dbReference>
<dbReference type="CDD" id="cd07067">
    <property type="entry name" value="HP_PGM_like"/>
    <property type="match status" value="1"/>
</dbReference>
<dbReference type="EC" id="6.1.1.5" evidence="15"/>
<dbReference type="InterPro" id="IPR033709">
    <property type="entry name" value="Anticodon_Ile_ABEc"/>
</dbReference>
<dbReference type="Gene3D" id="1.10.730.10">
    <property type="entry name" value="Isoleucyl-tRNA Synthetase, Domain 1"/>
    <property type="match status" value="1"/>
</dbReference>
<dbReference type="Pfam" id="PF00300">
    <property type="entry name" value="His_Phos_1"/>
    <property type="match status" value="1"/>
</dbReference>
<dbReference type="EMBL" id="PCRH01000071">
    <property type="protein sequence ID" value="PIP16821.1"/>
    <property type="molecule type" value="Genomic_DNA"/>
</dbReference>
<dbReference type="Gene3D" id="3.40.50.620">
    <property type="entry name" value="HUPs"/>
    <property type="match status" value="2"/>
</dbReference>
<keyword evidence="7 15" id="KW-0479">Metal-binding</keyword>
<feature type="binding site" evidence="15">
    <location>
        <position position="793"/>
    </location>
    <ligand>
        <name>ATP</name>
        <dbReference type="ChEBI" id="CHEBI:30616"/>
    </ligand>
</feature>
<dbReference type="GO" id="GO:0004822">
    <property type="term" value="F:isoleucine-tRNA ligase activity"/>
    <property type="evidence" value="ECO:0007669"/>
    <property type="project" value="UniProtKB-UniRule"/>
</dbReference>
<sequence length="1149" mass="133443">MDLIPRIEKKILKFWQKEDIFAKSVKLRQKKPFFGFYDGPPFASGLPHYGHILASAIKDTVLRYWAMKGRHIFWRVGWDCHGLPVENMIEQELGLKNKKDIEKFGIKEFNQACRQSVFRCINDWSKTFNRIARWSDFSQAYATLDNEYIESVWWVFKQLWDQKLVYQDHRVTPYCPRCGTPLSNFELNQPGAYQDVEDESVYIKFPLKGQKNTYLFVWTTTPWTLAANTAIAVGPDFEYVKVKFNNEYYILAKERLVVLEKEGQYEIIQELKGKDLVGLEYQPLYPMKLDKQGYRVVPADFVSVEEGTGLVHIAPTFGEEDMALGKKENLPGLVTVDEEGKIVRGLKIPGEGKFVKKADRDIKIDLKKRHLLFKEEKIKHAYPFCWRCESPLLYYPINSWYVAVTKFKKELVENNKKIMWVPGHLKQGRFGKWLEGARDWSISRNRYWGTPIPIWRCQKCGRTEAIGGLKELAQKAKRNNYFVLRHGETKHNLNHNSGQAIYTDAENQKMPLTQRGESDIKQLAPRFRKAKIDLIFSSDFYRTSQTASIIGRDLGIKIIYDKRLRDINAGSFKGKSLKDYFAYFNNDHLKRFTQKPPQGENLNQVKKRMMDFLLNIDKKYLHKNILIISHGDPLWILKGASQGLSNEKMSANRSSYLPQPGQLDALQFKNLPFDVQGGLDLHRPFVDKITFPCACGGTMKRTLEVFDCWFESGSMPYGQWHYPFQNKRLVEKTFPADFIAEGIDQTRGWFYTLHVLATALTLRNIGLGKNQPAFKNVIVNGLVLGEDGKKLSKRLKNYPDPEIIFDKYGADAMRYYLLTSTPMGEDYIVSEKRIAETFRRTILTLWNSFTFLDTYAEKKCLTPQSVRPKNILDKWIVSLINTFNQEIINLLDKYELTKAARLLDDFLDNFSNWYIRRSRRRFQKPVNPSEKKEAQKIYSFVILKLVKIAAPFLPFLTEEIYQHLEKGHSIHLNDYPEPDKKLIDRKLEEKMFLVRQLAAEGLAQRAKAGIKVRQPLEKLIIDNKLVAADKGLADLLAKEVNVKKIIWGKKIELDTSLSPSLKVEGTLRDLIRFIQEMRKDGRLKPKEKIYLRYSTGSNLRKLIAKSESAIKTEVSAGQIEAAVKRKEVFLVEREVKLDGQKIWLGIKKM</sequence>
<dbReference type="SMART" id="SM00855">
    <property type="entry name" value="PGAM"/>
    <property type="match status" value="1"/>
</dbReference>
<feature type="short sequence motif" description="'HIGH' region" evidence="15">
    <location>
        <begin position="41"/>
        <end position="51"/>
    </location>
</feature>
<dbReference type="CDD" id="cd07961">
    <property type="entry name" value="Anticodon_Ia_Ile_ABEc"/>
    <property type="match status" value="1"/>
</dbReference>
<comment type="catalytic activity">
    <reaction evidence="14 15">
        <text>tRNA(Ile) + L-isoleucine + ATP = L-isoleucyl-tRNA(Ile) + AMP + diphosphate</text>
        <dbReference type="Rhea" id="RHEA:11060"/>
        <dbReference type="Rhea" id="RHEA-COMP:9666"/>
        <dbReference type="Rhea" id="RHEA-COMP:9695"/>
        <dbReference type="ChEBI" id="CHEBI:30616"/>
        <dbReference type="ChEBI" id="CHEBI:33019"/>
        <dbReference type="ChEBI" id="CHEBI:58045"/>
        <dbReference type="ChEBI" id="CHEBI:78442"/>
        <dbReference type="ChEBI" id="CHEBI:78528"/>
        <dbReference type="ChEBI" id="CHEBI:456215"/>
        <dbReference type="EC" id="6.1.1.5"/>
    </reaction>
</comment>
<evidence type="ECO:0000256" key="2">
    <source>
        <dbReference type="ARBA" id="ARBA00004496"/>
    </source>
</evidence>
<evidence type="ECO:0000256" key="12">
    <source>
        <dbReference type="ARBA" id="ARBA00023146"/>
    </source>
</evidence>
<dbReference type="Gene3D" id="3.40.50.1240">
    <property type="entry name" value="Phosphoglycerate mutase-like"/>
    <property type="match status" value="1"/>
</dbReference>
<dbReference type="InterPro" id="IPR009080">
    <property type="entry name" value="tRNAsynth_Ia_anticodon-bd"/>
</dbReference>
<dbReference type="Pfam" id="PF08264">
    <property type="entry name" value="Anticodon_1"/>
    <property type="match status" value="1"/>
</dbReference>
<evidence type="ECO:0000256" key="13">
    <source>
        <dbReference type="ARBA" id="ARBA00025217"/>
    </source>
</evidence>